<dbReference type="NCBIfam" id="NF002486">
    <property type="entry name" value="PRK01752.1"/>
    <property type="match status" value="1"/>
</dbReference>
<protein>
    <submittedName>
        <fullName evidence="2">YchJ family protein</fullName>
    </submittedName>
</protein>
<dbReference type="RefSeq" id="WP_171137530.1">
    <property type="nucleotide sequence ID" value="NZ_AP024893.1"/>
</dbReference>
<proteinExistence type="predicted"/>
<dbReference type="PANTHER" id="PTHR33747:SF1">
    <property type="entry name" value="ADENYLATE CYCLASE-ASSOCIATED CAP C-TERMINAL DOMAIN-CONTAINING PROTEIN"/>
    <property type="match status" value="1"/>
</dbReference>
<evidence type="ECO:0000313" key="3">
    <source>
        <dbReference type="Proteomes" id="UP001272325"/>
    </source>
</evidence>
<dbReference type="SUPFAM" id="SSF103642">
    <property type="entry name" value="Sec-C motif"/>
    <property type="match status" value="1"/>
</dbReference>
<evidence type="ECO:0000259" key="1">
    <source>
        <dbReference type="Pfam" id="PF17775"/>
    </source>
</evidence>
<dbReference type="NCBIfam" id="NF002449">
    <property type="entry name" value="PRK01617.1"/>
    <property type="match status" value="1"/>
</dbReference>
<dbReference type="PANTHER" id="PTHR33747">
    <property type="entry name" value="UPF0225 PROTEIN SCO1677"/>
    <property type="match status" value="1"/>
</dbReference>
<dbReference type="InterPro" id="IPR004027">
    <property type="entry name" value="SEC_C_motif"/>
</dbReference>
<gene>
    <name evidence="2" type="ORF">SBW85_02415</name>
</gene>
<organism evidence="2 3">
    <name type="scientific">Vibrio plantisponsor</name>
    <dbReference type="NCBI Taxonomy" id="664643"/>
    <lineage>
        <taxon>Bacteria</taxon>
        <taxon>Pseudomonadati</taxon>
        <taxon>Pseudomonadota</taxon>
        <taxon>Gammaproteobacteria</taxon>
        <taxon>Vibrionales</taxon>
        <taxon>Vibrionaceae</taxon>
        <taxon>Vibrio</taxon>
    </lineage>
</organism>
<accession>A0ABU4IEP4</accession>
<dbReference type="Pfam" id="PF02810">
    <property type="entry name" value="SEC-C"/>
    <property type="match status" value="1"/>
</dbReference>
<dbReference type="SUPFAM" id="SSF54427">
    <property type="entry name" value="NTF2-like"/>
    <property type="match status" value="1"/>
</dbReference>
<reference evidence="2 3" key="1">
    <citation type="submission" date="2023-11" db="EMBL/GenBank/DDBJ databases">
        <title>Plant-associative lifestyle of Vibrio porteresiae and its evolutionary dynamics.</title>
        <authorList>
            <person name="Rameshkumar N."/>
            <person name="Kirti K."/>
        </authorList>
    </citation>
    <scope>NUCLEOTIDE SEQUENCE [LARGE SCALE GENOMIC DNA]</scope>
    <source>
        <strain evidence="2 3">MSSRF60</strain>
    </source>
</reference>
<dbReference type="EMBL" id="JAWRCN010000001">
    <property type="protein sequence ID" value="MDW6016624.1"/>
    <property type="molecule type" value="Genomic_DNA"/>
</dbReference>
<dbReference type="Proteomes" id="UP001272325">
    <property type="component" value="Unassembled WGS sequence"/>
</dbReference>
<sequence length="155" mass="17678">MTSCYCGNTQSYSECCQPIHNDHHKAKTPEQLMRARYSAHVVGLVDFIVSTYHPSCNAETDREAIADSVNSNWKRLQVIKSDNGSTENEGYVHFKAFIEEQGKELCLEERSRFVKEDGLWFYIDGEFPQHNQTLKLGRNDPCICGSGKKYKKCCG</sequence>
<comment type="caution">
    <text evidence="2">The sequence shown here is derived from an EMBL/GenBank/DDBJ whole genome shotgun (WGS) entry which is preliminary data.</text>
</comment>
<name>A0ABU4IEP4_9VIBR</name>
<dbReference type="Pfam" id="PF17775">
    <property type="entry name" value="YchJ_M-like"/>
    <property type="match status" value="1"/>
</dbReference>
<dbReference type="InterPro" id="IPR032710">
    <property type="entry name" value="NTF2-like_dom_sf"/>
</dbReference>
<evidence type="ECO:0000313" key="2">
    <source>
        <dbReference type="EMBL" id="MDW6016624.1"/>
    </source>
</evidence>
<dbReference type="Gene3D" id="3.10.450.50">
    <property type="match status" value="1"/>
</dbReference>
<keyword evidence="3" id="KW-1185">Reference proteome</keyword>
<dbReference type="NCBIfam" id="NF002592">
    <property type="entry name" value="PRK02250.1"/>
    <property type="match status" value="1"/>
</dbReference>
<feature type="domain" description="YchJ-like middle NTF2-like" evidence="1">
    <location>
        <begin position="28"/>
        <end position="125"/>
    </location>
</feature>
<dbReference type="InterPro" id="IPR048469">
    <property type="entry name" value="YchJ-like_M"/>
</dbReference>